<evidence type="ECO:0000256" key="1">
    <source>
        <dbReference type="ARBA" id="ARBA00004651"/>
    </source>
</evidence>
<evidence type="ECO:0000313" key="11">
    <source>
        <dbReference type="EMBL" id="MFD1671731.1"/>
    </source>
</evidence>
<comment type="subcellular location">
    <subcellularLocation>
        <location evidence="1">Cell membrane</location>
        <topology evidence="1">Multi-pass membrane protein</topology>
    </subcellularLocation>
</comment>
<evidence type="ECO:0000256" key="6">
    <source>
        <dbReference type="ARBA" id="ARBA00022989"/>
    </source>
</evidence>
<dbReference type="InterPro" id="IPR024024">
    <property type="entry name" value="DltB"/>
</dbReference>
<feature type="transmembrane region" description="Helical" evidence="10">
    <location>
        <begin position="12"/>
        <end position="29"/>
    </location>
</feature>
<feature type="transmembrane region" description="Helical" evidence="10">
    <location>
        <begin position="343"/>
        <end position="361"/>
    </location>
</feature>
<dbReference type="NCBIfam" id="TIGR04091">
    <property type="entry name" value="LTA_dltB"/>
    <property type="match status" value="1"/>
</dbReference>
<comment type="pathway">
    <text evidence="9">Cell wall biogenesis; lipoteichoic acid biosynthesis.</text>
</comment>
<feature type="transmembrane region" description="Helical" evidence="10">
    <location>
        <begin position="254"/>
        <end position="273"/>
    </location>
</feature>
<comment type="caution">
    <text evidence="11">The sequence shown here is derived from an EMBL/GenBank/DDBJ whole genome shotgun (WGS) entry which is preliminary data.</text>
</comment>
<accession>A0ABW4J5V2</accession>
<keyword evidence="5 10" id="KW-0812">Transmembrane</keyword>
<dbReference type="InterPro" id="IPR024194">
    <property type="entry name" value="Ac/AlaTfrase_AlgI/DltB"/>
</dbReference>
<feature type="transmembrane region" description="Helical" evidence="10">
    <location>
        <begin position="89"/>
        <end position="110"/>
    </location>
</feature>
<feature type="transmembrane region" description="Helical" evidence="10">
    <location>
        <begin position="116"/>
        <end position="135"/>
    </location>
</feature>
<feature type="transmembrane region" description="Helical" evidence="10">
    <location>
        <begin position="147"/>
        <end position="165"/>
    </location>
</feature>
<protein>
    <recommendedName>
        <fullName evidence="9">Teichoic acid D-alanyltransferase</fullName>
        <ecNumber evidence="9">2.3.1.-</ecNumber>
    </recommendedName>
</protein>
<evidence type="ECO:0000256" key="3">
    <source>
        <dbReference type="ARBA" id="ARBA00022475"/>
    </source>
</evidence>
<evidence type="ECO:0000256" key="9">
    <source>
        <dbReference type="PIRNR" id="PIRNR016636"/>
    </source>
</evidence>
<feature type="transmembrane region" description="Helical" evidence="10">
    <location>
        <begin position="58"/>
        <end position="77"/>
    </location>
</feature>
<comment type="similarity">
    <text evidence="2 9">Belongs to the membrane-bound acyltransferase family.</text>
</comment>
<dbReference type="Pfam" id="PF03062">
    <property type="entry name" value="MBOAT"/>
    <property type="match status" value="1"/>
</dbReference>
<evidence type="ECO:0000256" key="4">
    <source>
        <dbReference type="ARBA" id="ARBA00022679"/>
    </source>
</evidence>
<dbReference type="PIRSF" id="PIRSF016636">
    <property type="entry name" value="AlgI_DltB"/>
    <property type="match status" value="1"/>
</dbReference>
<dbReference type="EC" id="2.3.1.-" evidence="9"/>
<dbReference type="InterPro" id="IPR004299">
    <property type="entry name" value="MBOAT_fam"/>
</dbReference>
<keyword evidence="3 9" id="KW-1003">Cell membrane</keyword>
<proteinExistence type="inferred from homology"/>
<feature type="transmembrane region" description="Helical" evidence="10">
    <location>
        <begin position="382"/>
        <end position="400"/>
    </location>
</feature>
<dbReference type="PANTHER" id="PTHR13285:SF23">
    <property type="entry name" value="TEICHOIC ACID D-ALANYLTRANSFERASE"/>
    <property type="match status" value="1"/>
</dbReference>
<sequence length="408" mass="48097">MINLQPYENPMYFGYLLIGLLPIIIGMLYEKRFRWYETLFSFCFLVLIFDGPKLGQGIALIGYTIFEVLLTWGYVRYRTRPKGANKTSIFVLAVILSIAPLVVVKFTPLFDPQHPSIFGFLGISYLTFKVVGMIMETRDGMIKEFNILKFLQFLLFFPTISSGPIDRYRRFIKDYDRVPTKEKYLELLEKGVHYVMIGFLYKFILGYFFGTLLLPNIEKIALINGHSNVLGLSWSLVGVMYAYSMYLFFDFAGYSLFAVGISYIMGIQTPINFNKPFASWNIKEFWNRWHMTLSFWFRDYIYMRFVFFMIKHKVLKSRIAIANLGYVVLFLIMGIWHGETWYYIVYGLFHATVMILTDAWLRFKKKHPDLLPSNRFTKVMSVVLTFHVVCFSFLIFSGFLDKLWFGFR</sequence>
<gene>
    <name evidence="11" type="primary">dltB</name>
    <name evidence="11" type="ORF">ACFQ5M_06485</name>
</gene>
<comment type="function">
    <text evidence="9">O-acyltransferase that catalyzes D-alanylation of both teichoic acid and lipoteichoic acid (LTA). D-alanylation of LTA plays an important role in modulating the properties of the cell wall in Gram-positive bacteria, influencing the net charge of the cell wall. Catalyzes D-alanylation from DltC carrier protein.</text>
</comment>
<dbReference type="InterPro" id="IPR051085">
    <property type="entry name" value="MB_O-acyltransferase"/>
</dbReference>
<evidence type="ECO:0000313" key="12">
    <source>
        <dbReference type="Proteomes" id="UP001597267"/>
    </source>
</evidence>
<dbReference type="PANTHER" id="PTHR13285">
    <property type="entry name" value="ACYLTRANSFERASE"/>
    <property type="match status" value="1"/>
</dbReference>
<feature type="transmembrane region" description="Helical" evidence="10">
    <location>
        <begin position="194"/>
        <end position="217"/>
    </location>
</feature>
<name>A0ABW4J5V2_9LACO</name>
<dbReference type="EMBL" id="JBHTOP010000022">
    <property type="protein sequence ID" value="MFD1671731.1"/>
    <property type="molecule type" value="Genomic_DNA"/>
</dbReference>
<evidence type="ECO:0000256" key="2">
    <source>
        <dbReference type="ARBA" id="ARBA00010323"/>
    </source>
</evidence>
<dbReference type="PIRSF" id="PIRSF500216">
    <property type="entry name" value="DltB"/>
    <property type="match status" value="1"/>
</dbReference>
<evidence type="ECO:0000256" key="7">
    <source>
        <dbReference type="ARBA" id="ARBA00023136"/>
    </source>
</evidence>
<dbReference type="RefSeq" id="WP_125713745.1">
    <property type="nucleotide sequence ID" value="NZ_JBHTOP010000022.1"/>
</dbReference>
<keyword evidence="6 10" id="KW-1133">Transmembrane helix</keyword>
<keyword evidence="8 9" id="KW-0012">Acyltransferase</keyword>
<feature type="transmembrane region" description="Helical" evidence="10">
    <location>
        <begin position="319"/>
        <end position="337"/>
    </location>
</feature>
<keyword evidence="7 9" id="KW-0472">Membrane</keyword>
<dbReference type="Proteomes" id="UP001597267">
    <property type="component" value="Unassembled WGS sequence"/>
</dbReference>
<feature type="transmembrane region" description="Helical" evidence="10">
    <location>
        <begin position="229"/>
        <end position="248"/>
    </location>
</feature>
<evidence type="ECO:0000256" key="5">
    <source>
        <dbReference type="ARBA" id="ARBA00022692"/>
    </source>
</evidence>
<reference evidence="12" key="1">
    <citation type="journal article" date="2019" name="Int. J. Syst. Evol. Microbiol.">
        <title>The Global Catalogue of Microorganisms (GCM) 10K type strain sequencing project: providing services to taxonomists for standard genome sequencing and annotation.</title>
        <authorList>
            <consortium name="The Broad Institute Genomics Platform"/>
            <consortium name="The Broad Institute Genome Sequencing Center for Infectious Disease"/>
            <person name="Wu L."/>
            <person name="Ma J."/>
        </authorList>
    </citation>
    <scope>NUCLEOTIDE SEQUENCE [LARGE SCALE GENOMIC DNA]</scope>
    <source>
        <strain evidence="12">CCM 8896</strain>
    </source>
</reference>
<keyword evidence="4 9" id="KW-0808">Transferase</keyword>
<evidence type="ECO:0000256" key="8">
    <source>
        <dbReference type="ARBA" id="ARBA00023315"/>
    </source>
</evidence>
<organism evidence="11 12">
    <name type="scientific">Agrilactobacillus yilanensis</name>
    <dbReference type="NCBI Taxonomy" id="2485997"/>
    <lineage>
        <taxon>Bacteria</taxon>
        <taxon>Bacillati</taxon>
        <taxon>Bacillota</taxon>
        <taxon>Bacilli</taxon>
        <taxon>Lactobacillales</taxon>
        <taxon>Lactobacillaceae</taxon>
        <taxon>Agrilactobacillus</taxon>
    </lineage>
</organism>
<keyword evidence="12" id="KW-1185">Reference proteome</keyword>
<evidence type="ECO:0000256" key="10">
    <source>
        <dbReference type="SAM" id="Phobius"/>
    </source>
</evidence>